<dbReference type="Proteomes" id="UP001469365">
    <property type="component" value="Unassembled WGS sequence"/>
</dbReference>
<dbReference type="InterPro" id="IPR000182">
    <property type="entry name" value="GNAT_dom"/>
</dbReference>
<dbReference type="InterPro" id="IPR016181">
    <property type="entry name" value="Acyl_CoA_acyltransferase"/>
</dbReference>
<dbReference type="EMBL" id="JBBPCC010000035">
    <property type="protein sequence ID" value="MEK8132763.1"/>
    <property type="molecule type" value="Genomic_DNA"/>
</dbReference>
<comment type="caution">
    <text evidence="2">The sequence shown here is derived from an EMBL/GenBank/DDBJ whole genome shotgun (WGS) entry which is preliminary data.</text>
</comment>
<dbReference type="Gene3D" id="3.40.630.30">
    <property type="match status" value="1"/>
</dbReference>
<sequence>MTLLSEATIRIVEKSEIDYMTDRMSAIREREGNPEGVELRKFGEATAFYSRTMAWPSFNTVKGLRDAELPFLEEIVSFFRERERKPQIELVPSQCGQPLLARLHELGWRQTGFHTSLYADPQAERPSPQFHSSSLVEIRELKEEESDLYAAIHCRGTGLPEEGIPYVAANNRVLMKRPGWTFYLASYEGVPAGVGVMYTQDLTASFTFAATLPAYRNQGVHAALLQRRLEQAASQGCTLAVAQAAFLSVSHRNMERMGMRTAYTRAIWTE</sequence>
<dbReference type="CDD" id="cd04301">
    <property type="entry name" value="NAT_SF"/>
    <property type="match status" value="1"/>
</dbReference>
<evidence type="ECO:0000259" key="1">
    <source>
        <dbReference type="PROSITE" id="PS51186"/>
    </source>
</evidence>
<proteinExistence type="predicted"/>
<dbReference type="PROSITE" id="PS51186">
    <property type="entry name" value="GNAT"/>
    <property type="match status" value="1"/>
</dbReference>
<protein>
    <submittedName>
        <fullName evidence="2">GNAT family N-acetyltransferase</fullName>
    </submittedName>
</protein>
<keyword evidence="3" id="KW-1185">Reference proteome</keyword>
<feature type="domain" description="N-acetyltransferase" evidence="1">
    <location>
        <begin position="136"/>
        <end position="270"/>
    </location>
</feature>
<reference evidence="2 3" key="1">
    <citation type="submission" date="2024-04" db="EMBL/GenBank/DDBJ databases">
        <title>draft genome sequnece of Paenibacillus filicis.</title>
        <authorList>
            <person name="Kim D.-U."/>
        </authorList>
    </citation>
    <scope>NUCLEOTIDE SEQUENCE [LARGE SCALE GENOMIC DNA]</scope>
    <source>
        <strain evidence="2 3">KACC14197</strain>
    </source>
</reference>
<dbReference type="SUPFAM" id="SSF55729">
    <property type="entry name" value="Acyl-CoA N-acyltransferases (Nat)"/>
    <property type="match status" value="1"/>
</dbReference>
<organism evidence="2 3">
    <name type="scientific">Paenibacillus filicis</name>
    <dbReference type="NCBI Taxonomy" id="669464"/>
    <lineage>
        <taxon>Bacteria</taxon>
        <taxon>Bacillati</taxon>
        <taxon>Bacillota</taxon>
        <taxon>Bacilli</taxon>
        <taxon>Bacillales</taxon>
        <taxon>Paenibacillaceae</taxon>
        <taxon>Paenibacillus</taxon>
    </lineage>
</organism>
<accession>A0ABU9DYC6</accession>
<dbReference type="Pfam" id="PF00583">
    <property type="entry name" value="Acetyltransf_1"/>
    <property type="match status" value="1"/>
</dbReference>
<evidence type="ECO:0000313" key="3">
    <source>
        <dbReference type="Proteomes" id="UP001469365"/>
    </source>
</evidence>
<dbReference type="RefSeq" id="WP_341419885.1">
    <property type="nucleotide sequence ID" value="NZ_JBBPCC010000035.1"/>
</dbReference>
<gene>
    <name evidence="2" type="ORF">WMW72_33270</name>
</gene>
<name>A0ABU9DYC6_9BACL</name>
<evidence type="ECO:0000313" key="2">
    <source>
        <dbReference type="EMBL" id="MEK8132763.1"/>
    </source>
</evidence>